<dbReference type="Gene3D" id="3.40.50.300">
    <property type="entry name" value="P-loop containing nucleotide triphosphate hydrolases"/>
    <property type="match status" value="1"/>
</dbReference>
<keyword evidence="3" id="KW-0410">Iron transport</keyword>
<organism evidence="12 13">
    <name type="scientific">Gordonia hydrophobica</name>
    <dbReference type="NCBI Taxonomy" id="40516"/>
    <lineage>
        <taxon>Bacteria</taxon>
        <taxon>Bacillati</taxon>
        <taxon>Actinomycetota</taxon>
        <taxon>Actinomycetes</taxon>
        <taxon>Mycobacteriales</taxon>
        <taxon>Gordoniaceae</taxon>
        <taxon>Gordonia</taxon>
    </lineage>
</organism>
<evidence type="ECO:0000256" key="9">
    <source>
        <dbReference type="ARBA" id="ARBA00023065"/>
    </source>
</evidence>
<dbReference type="SUPFAM" id="SSF52540">
    <property type="entry name" value="P-loop containing nucleoside triphosphate hydrolases"/>
    <property type="match status" value="1"/>
</dbReference>
<keyword evidence="1" id="KW-0813">Transport</keyword>
<evidence type="ECO:0000256" key="5">
    <source>
        <dbReference type="ARBA" id="ARBA00022741"/>
    </source>
</evidence>
<dbReference type="PANTHER" id="PTHR42781:SF5">
    <property type="entry name" value="PUTRESCINE TRANSPORT ATP-BINDING PROTEIN POTG"/>
    <property type="match status" value="1"/>
</dbReference>
<evidence type="ECO:0000256" key="4">
    <source>
        <dbReference type="ARBA" id="ARBA00022519"/>
    </source>
</evidence>
<dbReference type="PROSITE" id="PS00211">
    <property type="entry name" value="ABC_TRANSPORTER_1"/>
    <property type="match status" value="1"/>
</dbReference>
<evidence type="ECO:0000259" key="11">
    <source>
        <dbReference type="PROSITE" id="PS50893"/>
    </source>
</evidence>
<dbReference type="PANTHER" id="PTHR42781">
    <property type="entry name" value="SPERMIDINE/PUTRESCINE IMPORT ATP-BINDING PROTEIN POTA"/>
    <property type="match status" value="1"/>
</dbReference>
<dbReference type="CDD" id="cd03259">
    <property type="entry name" value="ABC_Carb_Solutes_like"/>
    <property type="match status" value="1"/>
</dbReference>
<dbReference type="SUPFAM" id="SSF50331">
    <property type="entry name" value="MOP-like"/>
    <property type="match status" value="1"/>
</dbReference>
<feature type="domain" description="ABC transporter" evidence="11">
    <location>
        <begin position="2"/>
        <end position="243"/>
    </location>
</feature>
<dbReference type="InterPro" id="IPR027417">
    <property type="entry name" value="P-loop_NTPase"/>
</dbReference>
<dbReference type="InterPro" id="IPR050093">
    <property type="entry name" value="ABC_SmlMolc_Importer"/>
</dbReference>
<dbReference type="Pfam" id="PF08402">
    <property type="entry name" value="TOBE_2"/>
    <property type="match status" value="1"/>
</dbReference>
<evidence type="ECO:0000313" key="12">
    <source>
        <dbReference type="EMBL" id="WYY07874.1"/>
    </source>
</evidence>
<keyword evidence="6 12" id="KW-0067">ATP-binding</keyword>
<dbReference type="InterPro" id="IPR013611">
    <property type="entry name" value="Transp-assoc_OB_typ2"/>
</dbReference>
<keyword evidence="4" id="KW-0997">Cell inner membrane</keyword>
<name>A0ABZ2U5J8_9ACTN</name>
<dbReference type="RefSeq" id="WP_066171021.1">
    <property type="nucleotide sequence ID" value="NZ_CP136137.1"/>
</dbReference>
<keyword evidence="9" id="KW-0406">Ion transport</keyword>
<dbReference type="InterPro" id="IPR003439">
    <property type="entry name" value="ABC_transporter-like_ATP-bd"/>
</dbReference>
<evidence type="ECO:0000256" key="8">
    <source>
        <dbReference type="ARBA" id="ARBA00023004"/>
    </source>
</evidence>
<dbReference type="EMBL" id="CP136137">
    <property type="protein sequence ID" value="WYY07874.1"/>
    <property type="molecule type" value="Genomic_DNA"/>
</dbReference>
<dbReference type="SMART" id="SM00382">
    <property type="entry name" value="AAA"/>
    <property type="match status" value="1"/>
</dbReference>
<evidence type="ECO:0000256" key="10">
    <source>
        <dbReference type="ARBA" id="ARBA00023136"/>
    </source>
</evidence>
<evidence type="ECO:0000256" key="3">
    <source>
        <dbReference type="ARBA" id="ARBA00022496"/>
    </source>
</evidence>
<keyword evidence="13" id="KW-1185">Reference proteome</keyword>
<keyword evidence="8" id="KW-0408">Iron</keyword>
<keyword evidence="7" id="KW-1278">Translocase</keyword>
<dbReference type="PROSITE" id="PS50893">
    <property type="entry name" value="ABC_TRANSPORTER_2"/>
    <property type="match status" value="1"/>
</dbReference>
<accession>A0ABZ2U5J8</accession>
<keyword evidence="5" id="KW-0547">Nucleotide-binding</keyword>
<dbReference type="InterPro" id="IPR003593">
    <property type="entry name" value="AAA+_ATPase"/>
</dbReference>
<evidence type="ECO:0000256" key="6">
    <source>
        <dbReference type="ARBA" id="ARBA00022840"/>
    </source>
</evidence>
<dbReference type="InterPro" id="IPR008995">
    <property type="entry name" value="Mo/tungstate-bd_C_term_dom"/>
</dbReference>
<dbReference type="Proteomes" id="UP001479933">
    <property type="component" value="Chromosome"/>
</dbReference>
<sequence length="350" mass="37116">MFQIRGVTRTFPSRPEPVQALRGIDLDVVDGGLTAILGASGCGKTTLLRILAGFDRPDAGEVRLGERVVASPGVFVKPEKRSVGIVAQEGALFPHLSVAANIAYGLPGNAWSAAERRSRTERVEAMLRLVGLPGYGDRRPAQLSGGQQQRVALARALAPAPSVVLLDEPFSALDAALRVELREEVRDLLRSIETTAVLVTHDQNEALSLADHVALMRDGLVVQSGTPQQVYDHPADPEAAAFLGDSVQVPCSVLLDDDAGHDGMLVVDSPLGSLRVPAASVHDGTLVLRPEQLEIAETGVPATVFATRFFGHDGLVQLRLDDGTPLRLRVAGTDLPALDASVLVRTVTGR</sequence>
<evidence type="ECO:0000256" key="2">
    <source>
        <dbReference type="ARBA" id="ARBA00022475"/>
    </source>
</evidence>
<dbReference type="GO" id="GO:0005524">
    <property type="term" value="F:ATP binding"/>
    <property type="evidence" value="ECO:0007669"/>
    <property type="project" value="UniProtKB-KW"/>
</dbReference>
<proteinExistence type="predicted"/>
<gene>
    <name evidence="12" type="ORF">RVF87_01960</name>
</gene>
<protein>
    <submittedName>
        <fullName evidence="12">ABC transporter ATP-binding protein</fullName>
    </submittedName>
</protein>
<dbReference type="InterPro" id="IPR017871">
    <property type="entry name" value="ABC_transporter-like_CS"/>
</dbReference>
<evidence type="ECO:0000256" key="1">
    <source>
        <dbReference type="ARBA" id="ARBA00022448"/>
    </source>
</evidence>
<dbReference type="Pfam" id="PF00005">
    <property type="entry name" value="ABC_tran"/>
    <property type="match status" value="1"/>
</dbReference>
<keyword evidence="10" id="KW-0472">Membrane</keyword>
<evidence type="ECO:0000256" key="7">
    <source>
        <dbReference type="ARBA" id="ARBA00022967"/>
    </source>
</evidence>
<reference evidence="12 13" key="1">
    <citation type="journal article" date="2023" name="Virus Evol.">
        <title>Computational host range prediction-The good, the bad, and the ugly.</title>
        <authorList>
            <person name="Howell A.A."/>
            <person name="Versoza C.J."/>
            <person name="Pfeifer S.P."/>
        </authorList>
    </citation>
    <scope>NUCLEOTIDE SEQUENCE [LARGE SCALE GENOMIC DNA]</scope>
    <source>
        <strain evidence="12 13">1610/1b</strain>
    </source>
</reference>
<keyword evidence="2" id="KW-1003">Cell membrane</keyword>
<evidence type="ECO:0000313" key="13">
    <source>
        <dbReference type="Proteomes" id="UP001479933"/>
    </source>
</evidence>
<dbReference type="InterPro" id="IPR015853">
    <property type="entry name" value="ABC_transpr_FbpC"/>
</dbReference>